<feature type="transmembrane region" description="Helical" evidence="6">
    <location>
        <begin position="242"/>
        <end position="259"/>
    </location>
</feature>
<dbReference type="GO" id="GO:0005886">
    <property type="term" value="C:plasma membrane"/>
    <property type="evidence" value="ECO:0007669"/>
    <property type="project" value="UniProtKB-SubCell"/>
</dbReference>
<feature type="transmembrane region" description="Helical" evidence="6">
    <location>
        <begin position="271"/>
        <end position="291"/>
    </location>
</feature>
<keyword evidence="5 6" id="KW-0472">Membrane</keyword>
<dbReference type="PANTHER" id="PTHR43124:SF8">
    <property type="entry name" value="INNER MEMBRANE TRANSPORT PROTEIN YDHP"/>
    <property type="match status" value="1"/>
</dbReference>
<dbReference type="PROSITE" id="PS50850">
    <property type="entry name" value="MFS"/>
    <property type="match status" value="1"/>
</dbReference>
<dbReference type="InterPro" id="IPR020846">
    <property type="entry name" value="MFS_dom"/>
</dbReference>
<feature type="transmembrane region" description="Helical" evidence="6">
    <location>
        <begin position="331"/>
        <end position="353"/>
    </location>
</feature>
<dbReference type="InterPro" id="IPR011701">
    <property type="entry name" value="MFS"/>
</dbReference>
<feature type="domain" description="Major facilitator superfamily (MFS) profile" evidence="7">
    <location>
        <begin position="8"/>
        <end position="388"/>
    </location>
</feature>
<dbReference type="CDD" id="cd17324">
    <property type="entry name" value="MFS_NepI_like"/>
    <property type="match status" value="1"/>
</dbReference>
<dbReference type="OrthoDB" id="2810795at2"/>
<dbReference type="InterPro" id="IPR036259">
    <property type="entry name" value="MFS_trans_sf"/>
</dbReference>
<evidence type="ECO:0000313" key="8">
    <source>
        <dbReference type="EMBL" id="KAA9001918.1"/>
    </source>
</evidence>
<comment type="caution">
    <text evidence="8">The sequence shown here is derived from an EMBL/GenBank/DDBJ whole genome shotgun (WGS) entry which is preliminary data.</text>
</comment>
<dbReference type="PANTHER" id="PTHR43124">
    <property type="entry name" value="PURINE EFFLUX PUMP PBUE"/>
    <property type="match status" value="1"/>
</dbReference>
<dbReference type="EMBL" id="VYKJ01000002">
    <property type="protein sequence ID" value="KAA9001918.1"/>
    <property type="molecule type" value="Genomic_DNA"/>
</dbReference>
<keyword evidence="4 6" id="KW-1133">Transmembrane helix</keyword>
<evidence type="ECO:0000256" key="5">
    <source>
        <dbReference type="ARBA" id="ARBA00023136"/>
    </source>
</evidence>
<keyword evidence="2" id="KW-1003">Cell membrane</keyword>
<gene>
    <name evidence="8" type="ORF">FJU30_06460</name>
</gene>
<reference evidence="8 9" key="1">
    <citation type="submission" date="2019-09" db="EMBL/GenBank/DDBJ databases">
        <authorList>
            <person name="Li Y."/>
        </authorList>
    </citation>
    <scope>NUCLEOTIDE SEQUENCE [LARGE SCALE GENOMIC DNA]</scope>
    <source>
        <strain evidence="8 9">L3-3HA</strain>
    </source>
</reference>
<proteinExistence type="predicted"/>
<evidence type="ECO:0000256" key="2">
    <source>
        <dbReference type="ARBA" id="ARBA00022475"/>
    </source>
</evidence>
<dbReference type="AlphaFoldDB" id="A0A5J5G4E6"/>
<evidence type="ECO:0000256" key="4">
    <source>
        <dbReference type="ARBA" id="ARBA00022989"/>
    </source>
</evidence>
<keyword evidence="3 6" id="KW-0812">Transmembrane</keyword>
<dbReference type="SUPFAM" id="SSF103473">
    <property type="entry name" value="MFS general substrate transporter"/>
    <property type="match status" value="1"/>
</dbReference>
<feature type="transmembrane region" description="Helical" evidence="6">
    <location>
        <begin position="50"/>
        <end position="67"/>
    </location>
</feature>
<feature type="transmembrane region" description="Helical" evidence="6">
    <location>
        <begin position="205"/>
        <end position="227"/>
    </location>
</feature>
<dbReference type="Proteomes" id="UP000335415">
    <property type="component" value="Unassembled WGS sequence"/>
</dbReference>
<dbReference type="Gene3D" id="1.20.1250.20">
    <property type="entry name" value="MFS general substrate transporter like domains"/>
    <property type="match status" value="2"/>
</dbReference>
<comment type="subcellular location">
    <subcellularLocation>
        <location evidence="1">Cell membrane</location>
        <topology evidence="1">Multi-pass membrane protein</topology>
    </subcellularLocation>
</comment>
<feature type="transmembrane region" description="Helical" evidence="6">
    <location>
        <begin position="7"/>
        <end position="30"/>
    </location>
</feature>
<feature type="transmembrane region" description="Helical" evidence="6">
    <location>
        <begin position="160"/>
        <end position="184"/>
    </location>
</feature>
<evidence type="ECO:0000256" key="6">
    <source>
        <dbReference type="SAM" id="Phobius"/>
    </source>
</evidence>
<feature type="transmembrane region" description="Helical" evidence="6">
    <location>
        <begin position="98"/>
        <end position="120"/>
    </location>
</feature>
<feature type="transmembrane region" description="Helical" evidence="6">
    <location>
        <begin position="297"/>
        <end position="319"/>
    </location>
</feature>
<feature type="transmembrane region" description="Helical" evidence="6">
    <location>
        <begin position="132"/>
        <end position="154"/>
    </location>
</feature>
<dbReference type="GO" id="GO:0022857">
    <property type="term" value="F:transmembrane transporter activity"/>
    <property type="evidence" value="ECO:0007669"/>
    <property type="project" value="InterPro"/>
</dbReference>
<accession>A0A5J5G4E6</accession>
<feature type="transmembrane region" description="Helical" evidence="6">
    <location>
        <begin position="74"/>
        <end position="92"/>
    </location>
</feature>
<organism evidence="8 9">
    <name type="scientific">Affinibrenneria salicis</name>
    <dbReference type="NCBI Taxonomy" id="2590031"/>
    <lineage>
        <taxon>Bacteria</taxon>
        <taxon>Pseudomonadati</taxon>
        <taxon>Pseudomonadota</taxon>
        <taxon>Gammaproteobacteria</taxon>
        <taxon>Enterobacterales</taxon>
        <taxon>Pectobacteriaceae</taxon>
        <taxon>Affinibrenneria</taxon>
    </lineage>
</organism>
<dbReference type="RefSeq" id="WP_150434155.1">
    <property type="nucleotide sequence ID" value="NZ_VYKJ01000002.1"/>
</dbReference>
<evidence type="ECO:0000313" key="9">
    <source>
        <dbReference type="Proteomes" id="UP000335415"/>
    </source>
</evidence>
<evidence type="ECO:0000256" key="1">
    <source>
        <dbReference type="ARBA" id="ARBA00004651"/>
    </source>
</evidence>
<sequence length="396" mass="40463">MNERMPFVIYVFALCAFALGFTEFVTIGLVSTISADLHASVGQVGTAVTAYALGAVIGAPGLTALATRWPRKRLLLLAMGLFTLGNTLVSLSDTLTPMLAARFASGLGHGVFLAVASSVATQLAGRHRAGTAVAVVFGGLTLALALGVPLGTWLGSVLSWQVIFMAVAASGAIGFLGLLLLMPADRQHAPQANAMDGLKSMFNPRLLAGAGITVLAYAGSFALYTYISPILLQVTTVSESTVSLLMLGYGVMAAIGNVWGGRLTDRKGADFAVMSVLIGLTAVLLAIWLSAPSLPLMVLLTGLLGALTYAAVPALQARVIELSHSHAPQALAVAAGLNIAGFNGGIALGSLLGGASLEAMGLTSTAWVGATVAGLGMVWMLRQMRGTETPDVNISG</sequence>
<keyword evidence="9" id="KW-1185">Reference proteome</keyword>
<feature type="transmembrane region" description="Helical" evidence="6">
    <location>
        <begin position="359"/>
        <end position="381"/>
    </location>
</feature>
<evidence type="ECO:0000259" key="7">
    <source>
        <dbReference type="PROSITE" id="PS50850"/>
    </source>
</evidence>
<name>A0A5J5G4E6_9GAMM</name>
<dbReference type="Pfam" id="PF07690">
    <property type="entry name" value="MFS_1"/>
    <property type="match status" value="1"/>
</dbReference>
<evidence type="ECO:0000256" key="3">
    <source>
        <dbReference type="ARBA" id="ARBA00022692"/>
    </source>
</evidence>
<protein>
    <submittedName>
        <fullName evidence="8">MFS transporter</fullName>
    </submittedName>
</protein>
<dbReference type="InterPro" id="IPR050189">
    <property type="entry name" value="MFS_Efflux_Transporters"/>
</dbReference>